<evidence type="ECO:0000256" key="2">
    <source>
        <dbReference type="ARBA" id="ARBA00022786"/>
    </source>
</evidence>
<keyword evidence="6" id="KW-1185">Reference proteome</keyword>
<dbReference type="KEGG" id="tps:THAPSDRAFT_10336"/>
<reference evidence="5 6" key="2">
    <citation type="journal article" date="2008" name="Nature">
        <title>The Phaeodactylum genome reveals the evolutionary history of diatom genomes.</title>
        <authorList>
            <person name="Bowler C."/>
            <person name="Allen A.E."/>
            <person name="Badger J.H."/>
            <person name="Grimwood J."/>
            <person name="Jabbari K."/>
            <person name="Kuo A."/>
            <person name="Maheswari U."/>
            <person name="Martens C."/>
            <person name="Maumus F."/>
            <person name="Otillar R.P."/>
            <person name="Rayko E."/>
            <person name="Salamov A."/>
            <person name="Vandepoele K."/>
            <person name="Beszteri B."/>
            <person name="Gruber A."/>
            <person name="Heijde M."/>
            <person name="Katinka M."/>
            <person name="Mock T."/>
            <person name="Valentin K."/>
            <person name="Verret F."/>
            <person name="Berges J.A."/>
            <person name="Brownlee C."/>
            <person name="Cadoret J.P."/>
            <person name="Chiovitti A."/>
            <person name="Choi C.J."/>
            <person name="Coesel S."/>
            <person name="De Martino A."/>
            <person name="Detter J.C."/>
            <person name="Durkin C."/>
            <person name="Falciatore A."/>
            <person name="Fournet J."/>
            <person name="Haruta M."/>
            <person name="Huysman M.J."/>
            <person name="Jenkins B.D."/>
            <person name="Jiroutova K."/>
            <person name="Jorgensen R.E."/>
            <person name="Joubert Y."/>
            <person name="Kaplan A."/>
            <person name="Kroger N."/>
            <person name="Kroth P.G."/>
            <person name="La Roche J."/>
            <person name="Lindquist E."/>
            <person name="Lommer M."/>
            <person name="Martin-Jezequel V."/>
            <person name="Lopez P.J."/>
            <person name="Lucas S."/>
            <person name="Mangogna M."/>
            <person name="McGinnis K."/>
            <person name="Medlin L.K."/>
            <person name="Montsant A."/>
            <person name="Oudot-Le Secq M.P."/>
            <person name="Napoli C."/>
            <person name="Obornik M."/>
            <person name="Parker M.S."/>
            <person name="Petit J.L."/>
            <person name="Porcel B.M."/>
            <person name="Poulsen N."/>
            <person name="Robison M."/>
            <person name="Rychlewski L."/>
            <person name="Rynearson T.A."/>
            <person name="Schmutz J."/>
            <person name="Shapiro H."/>
            <person name="Siaut M."/>
            <person name="Stanley M."/>
            <person name="Sussman M.R."/>
            <person name="Taylor A.R."/>
            <person name="Vardi A."/>
            <person name="von Dassow P."/>
            <person name="Vyverman W."/>
            <person name="Willis A."/>
            <person name="Wyrwicz L.S."/>
            <person name="Rokhsar D.S."/>
            <person name="Weissenbach J."/>
            <person name="Armbrust E.V."/>
            <person name="Green B.R."/>
            <person name="Van de Peer Y."/>
            <person name="Grigoriev I.V."/>
        </authorList>
    </citation>
    <scope>NUCLEOTIDE SEQUENCE [LARGE SCALE GENOMIC DNA]</scope>
    <source>
        <strain evidence="5 6">CCMP1335</strain>
    </source>
</reference>
<name>B8LCC8_THAPS</name>
<evidence type="ECO:0008006" key="7">
    <source>
        <dbReference type="Google" id="ProtNLM"/>
    </source>
</evidence>
<dbReference type="InterPro" id="IPR045048">
    <property type="entry name" value="FBXO31/39"/>
</dbReference>
<dbReference type="eggNOG" id="ENOG502SAD3">
    <property type="taxonomic scope" value="Eukaryota"/>
</dbReference>
<dbReference type="EMBL" id="DS999417">
    <property type="protein sequence ID" value="EED86874.1"/>
    <property type="molecule type" value="Genomic_DNA"/>
</dbReference>
<keyword evidence="2" id="KW-0833">Ubl conjugation pathway</keyword>
<evidence type="ECO:0000256" key="1">
    <source>
        <dbReference type="ARBA" id="ARBA00004906"/>
    </source>
</evidence>
<dbReference type="GeneID" id="7449965"/>
<evidence type="ECO:0000256" key="3">
    <source>
        <dbReference type="SAM" id="MobiDB-lite"/>
    </source>
</evidence>
<dbReference type="RefSeq" id="XP_002296673.1">
    <property type="nucleotide sequence ID" value="XM_002296637.1"/>
</dbReference>
<feature type="signal peptide" evidence="4">
    <location>
        <begin position="1"/>
        <end position="22"/>
    </location>
</feature>
<organism evidence="5 6">
    <name type="scientific">Thalassiosira pseudonana</name>
    <name type="common">Marine diatom</name>
    <name type="synonym">Cyclotella nana</name>
    <dbReference type="NCBI Taxonomy" id="35128"/>
    <lineage>
        <taxon>Eukaryota</taxon>
        <taxon>Sar</taxon>
        <taxon>Stramenopiles</taxon>
        <taxon>Ochrophyta</taxon>
        <taxon>Bacillariophyta</taxon>
        <taxon>Coscinodiscophyceae</taxon>
        <taxon>Thalassiosirophycidae</taxon>
        <taxon>Thalassiosirales</taxon>
        <taxon>Thalassiosiraceae</taxon>
        <taxon>Thalassiosira</taxon>
    </lineage>
</organism>
<dbReference type="InParanoid" id="B8LCC8"/>
<sequence>MTISQTLLLASLLWIAILPSSPFTLSPIAQVRSSSSTTHLNAASSDDNYRSSSTSQQQQKQTQEQTTLGGDDIKNDLPTEISNNIHQHTTNDNDATSSPSDTLRSSEFTNLEPLLQTPTRTSRLTSEARTSSIYTPAGTDAFWSLRDEITQLEQDVTAAKSAGISAEGTNAVEAMLRRAQAKDPEHVYRVTTGAAEVAERMGREEEGKRYREESERAKRMLPQFNLEGLWVGKYGNHGFEMINVTYSGDKLIAYKVTGDKNIPRGQVTFTADVSPKFDEIKRIKKLDPIVLSEASAKKWGTKRLPRFPGEGHAAEPGFANSQFMEGQLVVIGGGDYFSFAWIPLEHQIFFGRPSPELTLKMLREGGGSSLTAGIGNGVPTMEADVKEQAEYVSRCLEVTTDNMFDERSEGKVDCFSGIWHGNDDDHCYFE</sequence>
<accession>B8LCC8</accession>
<dbReference type="PANTHER" id="PTHR10706">
    <property type="entry name" value="F-BOX FAMILY PROTEIN"/>
    <property type="match status" value="1"/>
</dbReference>
<protein>
    <recommendedName>
        <fullName evidence="7">Plastid lipid-associated protein/fibrillin conserved domain-containing protein</fullName>
    </recommendedName>
</protein>
<gene>
    <name evidence="5" type="ORF">THAPSDRAFT_10336</name>
</gene>
<feature type="compositionally biased region" description="Polar residues" evidence="3">
    <location>
        <begin position="116"/>
        <end position="131"/>
    </location>
</feature>
<dbReference type="OMA" id="QIFFGRP"/>
<dbReference type="PaxDb" id="35128-Thaps10336"/>
<feature type="chain" id="PRO_5002874130" description="Plastid lipid-associated protein/fibrillin conserved domain-containing protein" evidence="4">
    <location>
        <begin position="23"/>
        <end position="430"/>
    </location>
</feature>
<comment type="pathway">
    <text evidence="1">Protein modification; protein ubiquitination.</text>
</comment>
<dbReference type="AlphaFoldDB" id="B8LCC8"/>
<evidence type="ECO:0000313" key="6">
    <source>
        <dbReference type="Proteomes" id="UP000001449"/>
    </source>
</evidence>
<feature type="compositionally biased region" description="Low complexity" evidence="3">
    <location>
        <begin position="41"/>
        <end position="67"/>
    </location>
</feature>
<feature type="region of interest" description="Disordered" evidence="3">
    <location>
        <begin position="37"/>
        <end position="131"/>
    </location>
</feature>
<reference evidence="5 6" key="1">
    <citation type="journal article" date="2004" name="Science">
        <title>The genome of the diatom Thalassiosira pseudonana: ecology, evolution, and metabolism.</title>
        <authorList>
            <person name="Armbrust E.V."/>
            <person name="Berges J.A."/>
            <person name="Bowler C."/>
            <person name="Green B.R."/>
            <person name="Martinez D."/>
            <person name="Putnam N.H."/>
            <person name="Zhou S."/>
            <person name="Allen A.E."/>
            <person name="Apt K.E."/>
            <person name="Bechner M."/>
            <person name="Brzezinski M.A."/>
            <person name="Chaal B.K."/>
            <person name="Chiovitti A."/>
            <person name="Davis A.K."/>
            <person name="Demarest M.S."/>
            <person name="Detter J.C."/>
            <person name="Glavina T."/>
            <person name="Goodstein D."/>
            <person name="Hadi M.Z."/>
            <person name="Hellsten U."/>
            <person name="Hildebrand M."/>
            <person name="Jenkins B.D."/>
            <person name="Jurka J."/>
            <person name="Kapitonov V.V."/>
            <person name="Kroger N."/>
            <person name="Lau W.W."/>
            <person name="Lane T.W."/>
            <person name="Larimer F.W."/>
            <person name="Lippmeier J.C."/>
            <person name="Lucas S."/>
            <person name="Medina M."/>
            <person name="Montsant A."/>
            <person name="Obornik M."/>
            <person name="Parker M.S."/>
            <person name="Palenik B."/>
            <person name="Pazour G.J."/>
            <person name="Richardson P.M."/>
            <person name="Rynearson T.A."/>
            <person name="Saito M.A."/>
            <person name="Schwartz D.C."/>
            <person name="Thamatrakoln K."/>
            <person name="Valentin K."/>
            <person name="Vardi A."/>
            <person name="Wilkerson F.P."/>
            <person name="Rokhsar D.S."/>
        </authorList>
    </citation>
    <scope>NUCLEOTIDE SEQUENCE [LARGE SCALE GENOMIC DNA]</scope>
    <source>
        <strain evidence="5 6">CCMP1335</strain>
    </source>
</reference>
<dbReference type="HOGENOM" id="CLU_638589_0_0_1"/>
<proteinExistence type="predicted"/>
<dbReference type="UniPathway" id="UPA00143"/>
<evidence type="ECO:0000313" key="5">
    <source>
        <dbReference type="EMBL" id="EED86874.1"/>
    </source>
</evidence>
<dbReference type="GO" id="GO:0016567">
    <property type="term" value="P:protein ubiquitination"/>
    <property type="evidence" value="ECO:0007669"/>
    <property type="project" value="UniProtKB-UniPathway"/>
</dbReference>
<dbReference type="PANTHER" id="PTHR10706:SF130">
    <property type="entry name" value="F-BOX ONLY PROTEIN 31"/>
    <property type="match status" value="1"/>
</dbReference>
<feature type="compositionally biased region" description="Polar residues" evidence="3">
    <location>
        <begin position="80"/>
        <end position="109"/>
    </location>
</feature>
<dbReference type="Proteomes" id="UP000001449">
    <property type="component" value="Chromosome 16"/>
</dbReference>
<evidence type="ECO:0000256" key="4">
    <source>
        <dbReference type="SAM" id="SignalP"/>
    </source>
</evidence>
<keyword evidence="4" id="KW-0732">Signal</keyword>
<dbReference type="Pfam" id="PF12014">
    <property type="entry name" value="Cyclin_D1_bind"/>
    <property type="match status" value="1"/>
</dbReference>